<proteinExistence type="predicted"/>
<organism evidence="2 3">
    <name type="scientific">Nitzschia inconspicua</name>
    <dbReference type="NCBI Taxonomy" id="303405"/>
    <lineage>
        <taxon>Eukaryota</taxon>
        <taxon>Sar</taxon>
        <taxon>Stramenopiles</taxon>
        <taxon>Ochrophyta</taxon>
        <taxon>Bacillariophyta</taxon>
        <taxon>Bacillariophyceae</taxon>
        <taxon>Bacillariophycidae</taxon>
        <taxon>Bacillariales</taxon>
        <taxon>Bacillariaceae</taxon>
        <taxon>Nitzschia</taxon>
    </lineage>
</organism>
<evidence type="ECO:0000256" key="1">
    <source>
        <dbReference type="SAM" id="MobiDB-lite"/>
    </source>
</evidence>
<gene>
    <name evidence="2" type="ORF">IV203_005132</name>
</gene>
<keyword evidence="3" id="KW-1185">Reference proteome</keyword>
<evidence type="ECO:0000313" key="3">
    <source>
        <dbReference type="Proteomes" id="UP000693970"/>
    </source>
</evidence>
<comment type="caution">
    <text evidence="2">The sequence shown here is derived from an EMBL/GenBank/DDBJ whole genome shotgun (WGS) entry which is preliminary data.</text>
</comment>
<accession>A0A9K3PID8</accession>
<feature type="compositionally biased region" description="Low complexity" evidence="1">
    <location>
        <begin position="143"/>
        <end position="152"/>
    </location>
</feature>
<reference evidence="2" key="1">
    <citation type="journal article" date="2021" name="Sci. Rep.">
        <title>Diploid genomic architecture of Nitzschia inconspicua, an elite biomass production diatom.</title>
        <authorList>
            <person name="Oliver A."/>
            <person name="Podell S."/>
            <person name="Pinowska A."/>
            <person name="Traller J.C."/>
            <person name="Smith S.R."/>
            <person name="McClure R."/>
            <person name="Beliaev A."/>
            <person name="Bohutskyi P."/>
            <person name="Hill E.A."/>
            <person name="Rabines A."/>
            <person name="Zheng H."/>
            <person name="Allen L.Z."/>
            <person name="Kuo A."/>
            <person name="Grigoriev I.V."/>
            <person name="Allen A.E."/>
            <person name="Hazlebeck D."/>
            <person name="Allen E.E."/>
        </authorList>
    </citation>
    <scope>NUCLEOTIDE SEQUENCE</scope>
    <source>
        <strain evidence="2">Hildebrandi</strain>
    </source>
</reference>
<name>A0A9K3PID8_9STRA</name>
<sequence>MIYPRICFPFSITVVAVATITALHPMSLAAAFVHQASGPSTYKVFRQTGSSFGDFRSHYKHNPTILLRNQQSELEAEKSTIAFALDFGGQSIQVELSSSTDIPSTVQHILSQVGYQYNPQDIERVLQQTWDSATLGDRSTAATGSSPPSYNGPTPPPNSSWDAECSIELPSGLVVELGPSTIGEAAGLGLFVRRTTSSNGPVLQTQGSAFCGYGPCEMISDSLEGLSDYQRQRTFEFVLPDSLESYVWFDGKLVTVWDAMKQSQATSVRSHTLDQNKEGELFLTPDVSSPCYLIPPTQPLDPQSITIQTIGHMCNDLAGGMVLSKEEYDAASDANNLLVLVPRVVVRENGMLEPSGMPILTLAKTIVVANTDYAMEVGLRYGHAYWRNEV</sequence>
<evidence type="ECO:0000313" key="2">
    <source>
        <dbReference type="EMBL" id="KAG7346064.1"/>
    </source>
</evidence>
<feature type="region of interest" description="Disordered" evidence="1">
    <location>
        <begin position="136"/>
        <end position="161"/>
    </location>
</feature>
<reference evidence="2" key="2">
    <citation type="submission" date="2021-04" db="EMBL/GenBank/DDBJ databases">
        <authorList>
            <person name="Podell S."/>
        </authorList>
    </citation>
    <scope>NUCLEOTIDE SEQUENCE</scope>
    <source>
        <strain evidence="2">Hildebrandi</strain>
    </source>
</reference>
<protein>
    <submittedName>
        <fullName evidence="2">Uncharacterized protein</fullName>
    </submittedName>
</protein>
<dbReference type="Proteomes" id="UP000693970">
    <property type="component" value="Unassembled WGS sequence"/>
</dbReference>
<dbReference type="AlphaFoldDB" id="A0A9K3PID8"/>
<dbReference type="EMBL" id="JAGRRH010000021">
    <property type="protein sequence ID" value="KAG7346064.1"/>
    <property type="molecule type" value="Genomic_DNA"/>
</dbReference>